<name>A0A915LP81_MELJA</name>
<dbReference type="GO" id="GO:0032039">
    <property type="term" value="C:integrator complex"/>
    <property type="evidence" value="ECO:0007669"/>
    <property type="project" value="TreeGrafter"/>
</dbReference>
<dbReference type="WBParaSite" id="scaffold13781_cov203.g17082">
    <property type="protein sequence ID" value="scaffold13781_cov203.g17082"/>
    <property type="gene ID" value="scaffold13781_cov203.g17082"/>
</dbReference>
<dbReference type="InterPro" id="IPR057413">
    <property type="entry name" value="Beta-barrel_INTS6"/>
</dbReference>
<dbReference type="PANTHER" id="PTHR12957:SF2">
    <property type="entry name" value="INTEGRATOR COMPLEX SUBUNIT 6"/>
    <property type="match status" value="1"/>
</dbReference>
<feature type="compositionally biased region" description="Basic and acidic residues" evidence="1">
    <location>
        <begin position="677"/>
        <end position="691"/>
    </location>
</feature>
<organism evidence="4 5">
    <name type="scientific">Meloidogyne javanica</name>
    <name type="common">Root-knot nematode worm</name>
    <dbReference type="NCBI Taxonomy" id="6303"/>
    <lineage>
        <taxon>Eukaryota</taxon>
        <taxon>Metazoa</taxon>
        <taxon>Ecdysozoa</taxon>
        <taxon>Nematoda</taxon>
        <taxon>Chromadorea</taxon>
        <taxon>Rhabditida</taxon>
        <taxon>Tylenchina</taxon>
        <taxon>Tylenchomorpha</taxon>
        <taxon>Tylenchoidea</taxon>
        <taxon>Meloidogynidae</taxon>
        <taxon>Meloidogyninae</taxon>
        <taxon>Meloidogyne</taxon>
        <taxon>Meloidogyne incognita group</taxon>
    </lineage>
</organism>
<evidence type="ECO:0000259" key="2">
    <source>
        <dbReference type="Pfam" id="PF13519"/>
    </source>
</evidence>
<dbReference type="Gene3D" id="2.40.128.20">
    <property type="match status" value="1"/>
</dbReference>
<accession>A0A915LP81</accession>
<dbReference type="FunFam" id="3.40.50.410:FF:000010">
    <property type="entry name" value="Integrator complex subunit 6 like"/>
    <property type="match status" value="1"/>
</dbReference>
<dbReference type="CDD" id="cd00198">
    <property type="entry name" value="vWFA"/>
    <property type="match status" value="1"/>
</dbReference>
<dbReference type="Pfam" id="PF25462">
    <property type="entry name" value="Beta-barrel_INTS6"/>
    <property type="match status" value="1"/>
</dbReference>
<evidence type="ECO:0000313" key="5">
    <source>
        <dbReference type="WBParaSite" id="scaffold13781_cov203.g17082"/>
    </source>
</evidence>
<dbReference type="PANTHER" id="PTHR12957">
    <property type="entry name" value="DEAD/H BOX POLYPEPTIDE 26/DICE1-RELATED"/>
    <property type="match status" value="1"/>
</dbReference>
<feature type="region of interest" description="Disordered" evidence="1">
    <location>
        <begin position="661"/>
        <end position="716"/>
    </location>
</feature>
<feature type="domain" description="VWFA" evidence="2">
    <location>
        <begin position="4"/>
        <end position="96"/>
    </location>
</feature>
<proteinExistence type="predicted"/>
<reference evidence="5" key="1">
    <citation type="submission" date="2022-11" db="UniProtKB">
        <authorList>
            <consortium name="WormBaseParasite"/>
        </authorList>
    </citation>
    <scope>IDENTIFICATION</scope>
</reference>
<evidence type="ECO:0000259" key="3">
    <source>
        <dbReference type="Pfam" id="PF25462"/>
    </source>
</evidence>
<feature type="domain" description="Integrator complex subunit 6-like beta-barrel" evidence="3">
    <location>
        <begin position="252"/>
        <end position="397"/>
    </location>
</feature>
<dbReference type="InterPro" id="IPR012674">
    <property type="entry name" value="Calycin"/>
</dbReference>
<dbReference type="SUPFAM" id="SSF53300">
    <property type="entry name" value="vWA-like"/>
    <property type="match status" value="1"/>
</dbReference>
<feature type="region of interest" description="Disordered" evidence="1">
    <location>
        <begin position="817"/>
        <end position="861"/>
    </location>
</feature>
<dbReference type="Gene3D" id="3.40.50.410">
    <property type="entry name" value="von Willebrand factor, type A domain"/>
    <property type="match status" value="1"/>
</dbReference>
<dbReference type="GO" id="GO:0034472">
    <property type="term" value="P:snRNA 3'-end processing"/>
    <property type="evidence" value="ECO:0007669"/>
    <property type="project" value="TreeGrafter"/>
</dbReference>
<dbReference type="Pfam" id="PF13519">
    <property type="entry name" value="VWA_2"/>
    <property type="match status" value="1"/>
</dbReference>
<evidence type="ECO:0000256" key="1">
    <source>
        <dbReference type="SAM" id="MobiDB-lite"/>
    </source>
</evidence>
<dbReference type="Proteomes" id="UP000887561">
    <property type="component" value="Unplaced"/>
</dbReference>
<keyword evidence="4" id="KW-1185">Reference proteome</keyword>
<dbReference type="AlphaFoldDB" id="A0A915LP81"/>
<dbReference type="InterPro" id="IPR036465">
    <property type="entry name" value="vWFA_dom_sf"/>
</dbReference>
<dbReference type="InterPro" id="IPR002035">
    <property type="entry name" value="VWF_A"/>
</dbReference>
<feature type="compositionally biased region" description="Acidic residues" evidence="1">
    <location>
        <begin position="761"/>
        <end position="777"/>
    </location>
</feature>
<feature type="region of interest" description="Disordered" evidence="1">
    <location>
        <begin position="746"/>
        <end position="779"/>
    </location>
</feature>
<sequence length="1099" mass="125637">MTIIIFLVDTSASMLQRTYLGTTYLDYARLAIEQFLKQRQRDPASSGDRYMLMTFEDYPQNIKSGWKESQRIFNEQLKNLKAKGSLKFESCLDSVLRLLLVSRMQSGSGASIEAFGFGRYPSYAEHVVIIPVIDGSSLPLPDSEATVPKPRLLTGSDLFVEGYRWDQRLFPIVLRLPGHLHPFIKQQGLVPPEDNSIAQNFAEQMGGRSFSITSHRALTPCIDHIIQKIQTNGIIIRLQKQGPDPILPNGINETDQSKRDESNDLWKNSLVLIKSKVGQQHSHWPIPEAYWPDSIKTSLPPRNAHPIVVFRCERVEPLFNTDFPLDKYELDSASPLAQFILDVKESNLCWQVFVENSYRQPGLGFPFGYIKISTSATVTLYVMPYNYPELLSLLAMGKDPKIGSSHPQFQHKFEKYLKTVPAYYYSRLKNALSRIKVMPPCLEEANTKLYGYCNLVALQTRIKHQGQQEFESACNAVHKNLQETSLLPPNSASFVKVSRSRSQLSKGALTSCTFRPAVAPFKSLIPADAFKDTNILLLETPSQTLIPSLQFKNPFDIARENLYSQLDKMRLNFDQQVQTSNLHVLEGGLPGQKIKLQHAEDLHNLPIAKMGIYEEYMKSLNAIGLGPKRELEPQVARPHAFGNPFKLDKKNMSIVDEVGEMNVNSDEPSSSSSISSAERREQRKRERENRASSEGPGSSGQVIARPKRRPGPLDLSRLAAWKNRRRLMRNQNNSNSLATDILEIQSAPPDAQDFEERSKLEEEDLEDQINEEEEEMEEKGFGDDIQYIELDKSQQQQQKANFWGNNKGNSLETTLQEADDFQQPSSSSMPSLEEEEKPKSSQNNQRKPFKRPRLDNGETEISSFTPVIPTISYKEFLQKQRQIRQLCRQIGPKGIVLHKQLMEIVSDRTLSRDCKRQLLELGLREAQMFKRQTLMELINQELQNPPFDNWEAYLAAKGVLVNRGFFKGYNEEMRRTVKPPKLTRVLFPTGPGYRMMIGQGLQGSKWLPGAKKNADWTFQLGKEFRAKYWDGREHLILFTYNPSNDRLIERQGIFFIIHVVLGAQVPPEEFVYEINEQGNMDLHVLFQNVHLIHHYIRTD</sequence>
<protein>
    <submittedName>
        <fullName evidence="5">VWFA domain-containing protein</fullName>
    </submittedName>
</protein>
<evidence type="ECO:0000313" key="4">
    <source>
        <dbReference type="Proteomes" id="UP000887561"/>
    </source>
</evidence>
<dbReference type="InterPro" id="IPR051113">
    <property type="entry name" value="Integrator_subunit6"/>
</dbReference>